<evidence type="ECO:0000313" key="1">
    <source>
        <dbReference type="EMBL" id="JAH23260.1"/>
    </source>
</evidence>
<reference evidence="1" key="1">
    <citation type="submission" date="2014-11" db="EMBL/GenBank/DDBJ databases">
        <authorList>
            <person name="Amaro Gonzalez C."/>
        </authorList>
    </citation>
    <scope>NUCLEOTIDE SEQUENCE</scope>
</reference>
<accession>A0A0E9R483</accession>
<dbReference type="EMBL" id="GBXM01085317">
    <property type="protein sequence ID" value="JAH23260.1"/>
    <property type="molecule type" value="Transcribed_RNA"/>
</dbReference>
<reference evidence="1" key="2">
    <citation type="journal article" date="2015" name="Fish Shellfish Immunol.">
        <title>Early steps in the European eel (Anguilla anguilla)-Vibrio vulnificus interaction in the gills: Role of the RtxA13 toxin.</title>
        <authorList>
            <person name="Callol A."/>
            <person name="Pajuelo D."/>
            <person name="Ebbesson L."/>
            <person name="Teles M."/>
            <person name="MacKenzie S."/>
            <person name="Amaro C."/>
        </authorList>
    </citation>
    <scope>NUCLEOTIDE SEQUENCE</scope>
</reference>
<sequence>MGTLRQARVYYDF</sequence>
<dbReference type="EMBL" id="GBXM01084904">
    <property type="protein sequence ID" value="JAH23673.1"/>
    <property type="molecule type" value="Transcribed_RNA"/>
</dbReference>
<protein>
    <submittedName>
        <fullName evidence="1">Uncharacterized protein</fullName>
    </submittedName>
</protein>
<name>A0A0E9R483_ANGAN</name>
<proteinExistence type="predicted"/>
<organism evidence="1">
    <name type="scientific">Anguilla anguilla</name>
    <name type="common">European freshwater eel</name>
    <name type="synonym">Muraena anguilla</name>
    <dbReference type="NCBI Taxonomy" id="7936"/>
    <lineage>
        <taxon>Eukaryota</taxon>
        <taxon>Metazoa</taxon>
        <taxon>Chordata</taxon>
        <taxon>Craniata</taxon>
        <taxon>Vertebrata</taxon>
        <taxon>Euteleostomi</taxon>
        <taxon>Actinopterygii</taxon>
        <taxon>Neopterygii</taxon>
        <taxon>Teleostei</taxon>
        <taxon>Anguilliformes</taxon>
        <taxon>Anguillidae</taxon>
        <taxon>Anguilla</taxon>
    </lineage>
</organism>